<reference evidence="7" key="1">
    <citation type="journal article" date="2020" name="Nature">
        <title>Giant virus diversity and host interactions through global metagenomics.</title>
        <authorList>
            <person name="Schulz F."/>
            <person name="Roux S."/>
            <person name="Paez-Espino D."/>
            <person name="Jungbluth S."/>
            <person name="Walsh D.A."/>
            <person name="Denef V.J."/>
            <person name="McMahon K.D."/>
            <person name="Konstantinidis K.T."/>
            <person name="Eloe-Fadrosh E.A."/>
            <person name="Kyrpides N.C."/>
            <person name="Woyke T."/>
        </authorList>
    </citation>
    <scope>NUCLEOTIDE SEQUENCE</scope>
    <source>
        <strain evidence="7">GVMAG-S-1035124-57</strain>
    </source>
</reference>
<dbReference type="Gene3D" id="3.60.60.30">
    <property type="match status" value="1"/>
</dbReference>
<dbReference type="InterPro" id="IPR007000">
    <property type="entry name" value="PLipase_B-like"/>
</dbReference>
<dbReference type="Pfam" id="PF04916">
    <property type="entry name" value="Phospholip_B"/>
    <property type="match status" value="1"/>
</dbReference>
<organism evidence="7">
    <name type="scientific">viral metagenome</name>
    <dbReference type="NCBI Taxonomy" id="1070528"/>
    <lineage>
        <taxon>unclassified sequences</taxon>
        <taxon>metagenomes</taxon>
        <taxon>organismal metagenomes</taxon>
    </lineage>
</organism>
<evidence type="ECO:0000256" key="6">
    <source>
        <dbReference type="SAM" id="MobiDB-lite"/>
    </source>
</evidence>
<dbReference type="AlphaFoldDB" id="A0A6C0M107"/>
<keyword evidence="5" id="KW-0325">Glycoprotein</keyword>
<feature type="compositionally biased region" description="Basic residues" evidence="6">
    <location>
        <begin position="466"/>
        <end position="483"/>
    </location>
</feature>
<dbReference type="EMBL" id="MN740631">
    <property type="protein sequence ID" value="QHU36726.1"/>
    <property type="molecule type" value="Genomic_DNA"/>
</dbReference>
<evidence type="ECO:0000256" key="1">
    <source>
        <dbReference type="ARBA" id="ARBA00022729"/>
    </source>
</evidence>
<proteinExistence type="predicted"/>
<evidence type="ECO:0000256" key="2">
    <source>
        <dbReference type="ARBA" id="ARBA00022801"/>
    </source>
</evidence>
<dbReference type="GO" id="GO:0016042">
    <property type="term" value="P:lipid catabolic process"/>
    <property type="evidence" value="ECO:0007669"/>
    <property type="project" value="UniProtKB-KW"/>
</dbReference>
<name>A0A6C0M107_9ZZZZ</name>
<keyword evidence="1" id="KW-0732">Signal</keyword>
<dbReference type="InterPro" id="IPR047801">
    <property type="entry name" value="Peptidase_C45"/>
</dbReference>
<sequence length="494" mass="56850">MKINGQRRDINGWIYLSVHGDPYKRGFAHGHLVAGELAEIMKMLEFTIHEDYGRTFPFFCEVSDDFFRPHIQAHFPEFYEEMRGIADGAKQSLSRIVFWNCFVSFDYMFSHLSDVLNEPHNEHLKSKPMYAEFLEGGAKKASGAREGGSKDRCSAFIAVGDYTADGKIVCAHNSFDSFVNGQYSRVIMDMRPSSGHRILMQSFPGGIHSGTDVFVTSSGIFGTETTFGGFNAYENKDPVCCRIRRAMQYGNSLDDYAAMLTERNSGDYANAWLFGDTRTNEIMRLELGLKYVNVERTKNGYFIGFNAPYDPRIRNLESGNTGWDDMRRHQGARRVRLEQMMEEHKGRLDVEIAKQLIGDHYDTYLNKVNPCSRTTCSHYELDAREFMSQADRPKPYEPRGAVDGMAVDSHTAKHMQLWGRWGSSCGMGFYKDEFCDRNMIWNNLRPYLHDRPPQPWTLFKCSGNHSHSHSHSHRTRHHRHRRNSGTTRRVMTPK</sequence>
<keyword evidence="4" id="KW-0443">Lipid metabolism</keyword>
<dbReference type="NCBIfam" id="NF040521">
    <property type="entry name" value="C45_proenzyme"/>
    <property type="match status" value="1"/>
</dbReference>
<dbReference type="InterPro" id="IPR047794">
    <property type="entry name" value="C45_proenzyme-like"/>
</dbReference>
<keyword evidence="3" id="KW-0442">Lipid degradation</keyword>
<feature type="region of interest" description="Disordered" evidence="6">
    <location>
        <begin position="463"/>
        <end position="494"/>
    </location>
</feature>
<accession>A0A6C0M107</accession>
<evidence type="ECO:0000256" key="3">
    <source>
        <dbReference type="ARBA" id="ARBA00022963"/>
    </source>
</evidence>
<evidence type="ECO:0000313" key="7">
    <source>
        <dbReference type="EMBL" id="QHU36726.1"/>
    </source>
</evidence>
<protein>
    <submittedName>
        <fullName evidence="7">Uncharacterized protein</fullName>
    </submittedName>
</protein>
<evidence type="ECO:0000256" key="4">
    <source>
        <dbReference type="ARBA" id="ARBA00023098"/>
    </source>
</evidence>
<dbReference type="GO" id="GO:0004620">
    <property type="term" value="F:phospholipase activity"/>
    <property type="evidence" value="ECO:0007669"/>
    <property type="project" value="InterPro"/>
</dbReference>
<dbReference type="PANTHER" id="PTHR34180">
    <property type="entry name" value="PEPTIDASE C45"/>
    <property type="match status" value="1"/>
</dbReference>
<feature type="compositionally biased region" description="Low complexity" evidence="6">
    <location>
        <begin position="484"/>
        <end position="494"/>
    </location>
</feature>
<evidence type="ECO:0000256" key="5">
    <source>
        <dbReference type="ARBA" id="ARBA00023180"/>
    </source>
</evidence>
<dbReference type="PANTHER" id="PTHR34180:SF1">
    <property type="entry name" value="BETA-ALANYL-DOPAMINE_CARCININE HYDROLASE"/>
    <property type="match status" value="1"/>
</dbReference>
<keyword evidence="2" id="KW-0378">Hydrolase</keyword>